<evidence type="ECO:0000313" key="1">
    <source>
        <dbReference type="EMBL" id="REH54962.1"/>
    </source>
</evidence>
<dbReference type="Proteomes" id="UP000256884">
    <property type="component" value="Unassembled WGS sequence"/>
</dbReference>
<reference evidence="1 2" key="1">
    <citation type="submission" date="2018-08" db="EMBL/GenBank/DDBJ databases">
        <title>Genomic Encyclopedia of Type Strains, Phase IV (KMG-IV): sequencing the most valuable type-strain genomes for metagenomic binning, comparative biology and taxonomic classification.</title>
        <authorList>
            <person name="Goeker M."/>
        </authorList>
    </citation>
    <scope>NUCLEOTIDE SEQUENCE [LARGE SCALE GENOMIC DNA]</scope>
    <source>
        <strain evidence="1 2">DSM 18841</strain>
    </source>
</reference>
<comment type="caution">
    <text evidence="1">The sequence shown here is derived from an EMBL/GenBank/DDBJ whole genome shotgun (WGS) entry which is preliminary data.</text>
</comment>
<accession>A0A3E0I8B4</accession>
<dbReference type="AlphaFoldDB" id="A0A3E0I8B4"/>
<dbReference type="OrthoDB" id="1115770at2"/>
<gene>
    <name evidence="1" type="ORF">C7448_102495</name>
</gene>
<keyword evidence="2" id="KW-1185">Reference proteome</keyword>
<name>A0A3E0I8B4_9FLAO</name>
<dbReference type="RefSeq" id="WP_115900589.1">
    <property type="nucleotide sequence ID" value="NZ_QUNS01000002.1"/>
</dbReference>
<organism evidence="1 2">
    <name type="scientific">Tenacibaculum gallaicum</name>
    <dbReference type="NCBI Taxonomy" id="561505"/>
    <lineage>
        <taxon>Bacteria</taxon>
        <taxon>Pseudomonadati</taxon>
        <taxon>Bacteroidota</taxon>
        <taxon>Flavobacteriia</taxon>
        <taxon>Flavobacteriales</taxon>
        <taxon>Flavobacteriaceae</taxon>
        <taxon>Tenacibaculum</taxon>
    </lineage>
</organism>
<protein>
    <submittedName>
        <fullName evidence="1">Uncharacterized protein</fullName>
    </submittedName>
</protein>
<dbReference type="EMBL" id="QUNS01000002">
    <property type="protein sequence ID" value="REH54962.1"/>
    <property type="molecule type" value="Genomic_DNA"/>
</dbReference>
<sequence length="471" mass="54771">MAETKFKITLNETGQSITKEVLGYKISFFNHKWSYDKEGKETINKAELSETVYFHTEITGLPNKTQLKFKLYDYDNFLRDGLDDDEFNEEEVIVKTEVIEKGEIRKACIKLYLDQRWENMVKKDTAYDLDLYWQVHFKLPNYDTKLWAKVPKKTKDMLKVGFSKRDLYFNPIIAGHNLPEFVAYDGSPMVFIEFAKSFGVKQVKKKAKGFIKNGGVDKVISNIALAKLEKGMLINTQGNIITRNSQIYGKNFYSNNGELLQKGVYTNDSKLLENVKIRKNTGNKYTSTKPISQYDYFSKTGKRVTFLRTLKKAGSVYDFFGVASFMADEEATSKQLPIPLGPMSPLTNITNLITQENEAIFKEFFNEVVDQELLKAKSEGLSAVKKYIESWKRRENFQDYYEKGFEWRLMAISNETANKLLNGEFITFEGLNDYNEENTDYDDKIFVLYKEKLNTSKNKYDYIIETIFLNE</sequence>
<evidence type="ECO:0000313" key="2">
    <source>
        <dbReference type="Proteomes" id="UP000256884"/>
    </source>
</evidence>
<proteinExistence type="predicted"/>